<dbReference type="EMBL" id="JBBWWR010000007">
    <property type="protein sequence ID" value="KAK8963362.1"/>
    <property type="molecule type" value="Genomic_DNA"/>
</dbReference>
<dbReference type="Proteomes" id="UP001412067">
    <property type="component" value="Unassembled WGS sequence"/>
</dbReference>
<evidence type="ECO:0000313" key="2">
    <source>
        <dbReference type="Proteomes" id="UP001412067"/>
    </source>
</evidence>
<evidence type="ECO:0000313" key="1">
    <source>
        <dbReference type="EMBL" id="KAK8963362.1"/>
    </source>
</evidence>
<keyword evidence="2" id="KW-1185">Reference proteome</keyword>
<comment type="caution">
    <text evidence="1">The sequence shown here is derived from an EMBL/GenBank/DDBJ whole genome shotgun (WGS) entry which is preliminary data.</text>
</comment>
<reference evidence="1 2" key="1">
    <citation type="journal article" date="2022" name="Nat. Plants">
        <title>Genomes of leafy and leafless Platanthera orchids illuminate the evolution of mycoheterotrophy.</title>
        <authorList>
            <person name="Li M.H."/>
            <person name="Liu K.W."/>
            <person name="Li Z."/>
            <person name="Lu H.C."/>
            <person name="Ye Q.L."/>
            <person name="Zhang D."/>
            <person name="Wang J.Y."/>
            <person name="Li Y.F."/>
            <person name="Zhong Z.M."/>
            <person name="Liu X."/>
            <person name="Yu X."/>
            <person name="Liu D.K."/>
            <person name="Tu X.D."/>
            <person name="Liu B."/>
            <person name="Hao Y."/>
            <person name="Liao X.Y."/>
            <person name="Jiang Y.T."/>
            <person name="Sun W.H."/>
            <person name="Chen J."/>
            <person name="Chen Y.Q."/>
            <person name="Ai Y."/>
            <person name="Zhai J.W."/>
            <person name="Wu S.S."/>
            <person name="Zhou Z."/>
            <person name="Hsiao Y.Y."/>
            <person name="Wu W.L."/>
            <person name="Chen Y.Y."/>
            <person name="Lin Y.F."/>
            <person name="Hsu J.L."/>
            <person name="Li C.Y."/>
            <person name="Wang Z.W."/>
            <person name="Zhao X."/>
            <person name="Zhong W.Y."/>
            <person name="Ma X.K."/>
            <person name="Ma L."/>
            <person name="Huang J."/>
            <person name="Chen G.Z."/>
            <person name="Huang M.Z."/>
            <person name="Huang L."/>
            <person name="Peng D.H."/>
            <person name="Luo Y.B."/>
            <person name="Zou S.Q."/>
            <person name="Chen S.P."/>
            <person name="Lan S."/>
            <person name="Tsai W.C."/>
            <person name="Van de Peer Y."/>
            <person name="Liu Z.J."/>
        </authorList>
    </citation>
    <scope>NUCLEOTIDE SEQUENCE [LARGE SCALE GENOMIC DNA]</scope>
    <source>
        <strain evidence="1">Lor288</strain>
    </source>
</reference>
<name>A0ABR2MGT9_9ASPA</name>
<organism evidence="1 2">
    <name type="scientific">Platanthera guangdongensis</name>
    <dbReference type="NCBI Taxonomy" id="2320717"/>
    <lineage>
        <taxon>Eukaryota</taxon>
        <taxon>Viridiplantae</taxon>
        <taxon>Streptophyta</taxon>
        <taxon>Embryophyta</taxon>
        <taxon>Tracheophyta</taxon>
        <taxon>Spermatophyta</taxon>
        <taxon>Magnoliopsida</taxon>
        <taxon>Liliopsida</taxon>
        <taxon>Asparagales</taxon>
        <taxon>Orchidaceae</taxon>
        <taxon>Orchidoideae</taxon>
        <taxon>Orchideae</taxon>
        <taxon>Orchidinae</taxon>
        <taxon>Platanthera</taxon>
    </lineage>
</organism>
<protein>
    <submittedName>
        <fullName evidence="1">Uncharacterized protein</fullName>
    </submittedName>
</protein>
<sequence length="84" mass="9132">MERETPDRRVENESTKGSLGTSVEVLSCDSEVMGLSPGSSLLQKCKVVPHPHISRLTGTLVEFCGELAEVRVFGDGALTCLFYM</sequence>
<proteinExistence type="predicted"/>
<gene>
    <name evidence="1" type="ORF">KSP40_PGU016628</name>
</gene>
<accession>A0ABR2MGT9</accession>